<organism evidence="3 4">
    <name type="scientific">Planosporangium thailandense</name>
    <dbReference type="NCBI Taxonomy" id="765197"/>
    <lineage>
        <taxon>Bacteria</taxon>
        <taxon>Bacillati</taxon>
        <taxon>Actinomycetota</taxon>
        <taxon>Actinomycetes</taxon>
        <taxon>Micromonosporales</taxon>
        <taxon>Micromonosporaceae</taxon>
        <taxon>Planosporangium</taxon>
    </lineage>
</organism>
<dbReference type="Proteomes" id="UP000722989">
    <property type="component" value="Unassembled WGS sequence"/>
</dbReference>
<name>A0ABX0Y593_9ACTN</name>
<accession>A0ABX0Y593</accession>
<keyword evidence="4" id="KW-1185">Reference proteome</keyword>
<sequence>MPAVARSTTAGMARGRRTRRDEGAAAVEMALVLPLLLFVLFGVIDFGRMLNTQLTLTEAAREGARAAALGQSADARVQAATTGLRGVTDTVTTCPATGAASANAVVTTQVRFSFVTPLAALAPLFGGNLASSITLTGRGVMPCVG</sequence>
<evidence type="ECO:0000313" key="3">
    <source>
        <dbReference type="EMBL" id="NJC73591.1"/>
    </source>
</evidence>
<dbReference type="Pfam" id="PF07811">
    <property type="entry name" value="TadE"/>
    <property type="match status" value="1"/>
</dbReference>
<keyword evidence="1" id="KW-1133">Transmembrane helix</keyword>
<evidence type="ECO:0000256" key="1">
    <source>
        <dbReference type="SAM" id="Phobius"/>
    </source>
</evidence>
<dbReference type="RefSeq" id="WP_167928493.1">
    <property type="nucleotide sequence ID" value="NZ_JAATVY010000032.1"/>
</dbReference>
<dbReference type="InterPro" id="IPR012495">
    <property type="entry name" value="TadE-like_dom"/>
</dbReference>
<reference evidence="3 4" key="1">
    <citation type="submission" date="2020-03" db="EMBL/GenBank/DDBJ databases">
        <title>WGS of the type strain of Planosporangium spp.</title>
        <authorList>
            <person name="Thawai C."/>
        </authorList>
    </citation>
    <scope>NUCLEOTIDE SEQUENCE [LARGE SCALE GENOMIC DNA]</scope>
    <source>
        <strain evidence="3 4">TBRC 5610</strain>
    </source>
</reference>
<feature type="domain" description="TadE-like" evidence="2">
    <location>
        <begin position="23"/>
        <end position="65"/>
    </location>
</feature>
<protein>
    <submittedName>
        <fullName evidence="3">Pilus assembly protein</fullName>
    </submittedName>
</protein>
<keyword evidence="1" id="KW-0812">Transmembrane</keyword>
<comment type="caution">
    <text evidence="3">The sequence shown here is derived from an EMBL/GenBank/DDBJ whole genome shotgun (WGS) entry which is preliminary data.</text>
</comment>
<gene>
    <name evidence="3" type="ORF">HC031_28265</name>
</gene>
<proteinExistence type="predicted"/>
<evidence type="ECO:0000259" key="2">
    <source>
        <dbReference type="Pfam" id="PF07811"/>
    </source>
</evidence>
<evidence type="ECO:0000313" key="4">
    <source>
        <dbReference type="Proteomes" id="UP000722989"/>
    </source>
</evidence>
<keyword evidence="1" id="KW-0472">Membrane</keyword>
<dbReference type="EMBL" id="JAATVY010000032">
    <property type="protein sequence ID" value="NJC73591.1"/>
    <property type="molecule type" value="Genomic_DNA"/>
</dbReference>
<feature type="transmembrane region" description="Helical" evidence="1">
    <location>
        <begin position="24"/>
        <end position="44"/>
    </location>
</feature>